<dbReference type="EMBL" id="FNFC01000006">
    <property type="protein sequence ID" value="SDJ62975.1"/>
    <property type="molecule type" value="Genomic_DNA"/>
</dbReference>
<gene>
    <name evidence="10" type="ORF">SAMN05216226_10697</name>
</gene>
<dbReference type="EC" id="2.1.1.113" evidence="8"/>
<keyword evidence="4 8" id="KW-0949">S-adenosyl-L-methionine</keyword>
<dbReference type="GO" id="GO:0008170">
    <property type="term" value="F:N-methyltransferase activity"/>
    <property type="evidence" value="ECO:0007669"/>
    <property type="project" value="InterPro"/>
</dbReference>
<evidence type="ECO:0000256" key="4">
    <source>
        <dbReference type="ARBA" id="ARBA00022691"/>
    </source>
</evidence>
<evidence type="ECO:0000256" key="5">
    <source>
        <dbReference type="ARBA" id="ARBA00022747"/>
    </source>
</evidence>
<dbReference type="GO" id="GO:0015667">
    <property type="term" value="F:site-specific DNA-methyltransferase (cytosine-N4-specific) activity"/>
    <property type="evidence" value="ECO:0007669"/>
    <property type="project" value="UniProtKB-EC"/>
</dbReference>
<dbReference type="InterPro" id="IPR002941">
    <property type="entry name" value="DNA_methylase_N4/N6"/>
</dbReference>
<dbReference type="InterPro" id="IPR001091">
    <property type="entry name" value="RM_Methyltransferase"/>
</dbReference>
<dbReference type="Proteomes" id="UP000198856">
    <property type="component" value="Unassembled WGS sequence"/>
</dbReference>
<dbReference type="InterPro" id="IPR017985">
    <property type="entry name" value="MeTrfase_CN4_CS"/>
</dbReference>
<organism evidence="10 11">
    <name type="scientific">Halovenus aranensis</name>
    <dbReference type="NCBI Taxonomy" id="890420"/>
    <lineage>
        <taxon>Archaea</taxon>
        <taxon>Methanobacteriati</taxon>
        <taxon>Methanobacteriota</taxon>
        <taxon>Stenosarchaea group</taxon>
        <taxon>Halobacteria</taxon>
        <taxon>Halobacteriales</taxon>
        <taxon>Haloarculaceae</taxon>
        <taxon>Halovenus</taxon>
    </lineage>
</organism>
<feature type="domain" description="DNA methylase N-4/N-6" evidence="9">
    <location>
        <begin position="72"/>
        <end position="309"/>
    </location>
</feature>
<comment type="catalytic activity">
    <reaction evidence="7 8">
        <text>a 2'-deoxycytidine in DNA + S-adenosyl-L-methionine = an N(4)-methyl-2'-deoxycytidine in DNA + S-adenosyl-L-homocysteine + H(+)</text>
        <dbReference type="Rhea" id="RHEA:16857"/>
        <dbReference type="Rhea" id="RHEA-COMP:11369"/>
        <dbReference type="Rhea" id="RHEA-COMP:13674"/>
        <dbReference type="ChEBI" id="CHEBI:15378"/>
        <dbReference type="ChEBI" id="CHEBI:57856"/>
        <dbReference type="ChEBI" id="CHEBI:59789"/>
        <dbReference type="ChEBI" id="CHEBI:85452"/>
        <dbReference type="ChEBI" id="CHEBI:137933"/>
        <dbReference type="EC" id="2.1.1.113"/>
    </reaction>
</comment>
<protein>
    <recommendedName>
        <fullName evidence="8">Type II methyltransferase</fullName>
        <ecNumber evidence="8">2.1.1.113</ecNumber>
    </recommendedName>
    <alternativeName>
        <fullName evidence="8">N-4 cytosine-specific methyltransferase</fullName>
    </alternativeName>
</protein>
<evidence type="ECO:0000256" key="8">
    <source>
        <dbReference type="RuleBase" id="RU362026"/>
    </source>
</evidence>
<evidence type="ECO:0000256" key="1">
    <source>
        <dbReference type="ARBA" id="ARBA00010203"/>
    </source>
</evidence>
<dbReference type="STRING" id="890420.SAMN05216226_10697"/>
<proteinExistence type="inferred from homology"/>
<evidence type="ECO:0000313" key="11">
    <source>
        <dbReference type="Proteomes" id="UP000198856"/>
    </source>
</evidence>
<keyword evidence="6" id="KW-0238">DNA-binding</keyword>
<evidence type="ECO:0000256" key="2">
    <source>
        <dbReference type="ARBA" id="ARBA00022603"/>
    </source>
</evidence>
<dbReference type="GO" id="GO:0003677">
    <property type="term" value="F:DNA binding"/>
    <property type="evidence" value="ECO:0007669"/>
    <property type="project" value="UniProtKB-KW"/>
</dbReference>
<dbReference type="SUPFAM" id="SSF53335">
    <property type="entry name" value="S-adenosyl-L-methionine-dependent methyltransferases"/>
    <property type="match status" value="1"/>
</dbReference>
<dbReference type="Gene3D" id="3.40.50.150">
    <property type="entry name" value="Vaccinia Virus protein VP39"/>
    <property type="match status" value="1"/>
</dbReference>
<dbReference type="PRINTS" id="PR00508">
    <property type="entry name" value="S21N4MTFRASE"/>
</dbReference>
<dbReference type="InterPro" id="IPR029063">
    <property type="entry name" value="SAM-dependent_MTases_sf"/>
</dbReference>
<evidence type="ECO:0000256" key="6">
    <source>
        <dbReference type="ARBA" id="ARBA00023125"/>
    </source>
</evidence>
<name>A0A1G8VCB3_9EURY</name>
<dbReference type="AlphaFoldDB" id="A0A1G8VCB3"/>
<evidence type="ECO:0000259" key="9">
    <source>
        <dbReference type="Pfam" id="PF01555"/>
    </source>
</evidence>
<dbReference type="GO" id="GO:0009307">
    <property type="term" value="P:DNA restriction-modification system"/>
    <property type="evidence" value="ECO:0007669"/>
    <property type="project" value="UniProtKB-KW"/>
</dbReference>
<sequence>MNEDFDMREYVPESCRDLLEKSDRDLKSDLPALARDKGRMGKVEKSVQSLPSDHKLYLGDARDLSMIEEESVELVVTSPPYFDIKDYENGTGGEDQLGDLEGYEQFNREIDKVWKQCYEKLVPGGRMCVVVGDVLRSRSEYGRHRVLPLHATIQEHCTDLGFDNLAPIIWYKIGNASLEAGGNARFLGKPYEPGAVIKNDIEYILLFRKPGGYRSPSTAERILSLIEADEHQKMFRQLWDDIKGEPQTDHPAPFPAELAERLIRMFSFTGDTVVDPFAGSGSTAVGASRCGRNSISVELEEQYFEVAKERIEKERGTLSNYENLTMEVFQ</sequence>
<evidence type="ECO:0000313" key="10">
    <source>
        <dbReference type="EMBL" id="SDJ62975.1"/>
    </source>
</evidence>
<dbReference type="RefSeq" id="WP_092701531.1">
    <property type="nucleotide sequence ID" value="NZ_FNFC01000006.1"/>
</dbReference>
<keyword evidence="3" id="KW-0808">Transferase</keyword>
<evidence type="ECO:0000256" key="3">
    <source>
        <dbReference type="ARBA" id="ARBA00022679"/>
    </source>
</evidence>
<accession>A0A1G8VCB3</accession>
<dbReference type="PROSITE" id="PS00093">
    <property type="entry name" value="N4_MTASE"/>
    <property type="match status" value="1"/>
</dbReference>
<reference evidence="10 11" key="1">
    <citation type="submission" date="2016-10" db="EMBL/GenBank/DDBJ databases">
        <authorList>
            <person name="de Groot N.N."/>
        </authorList>
    </citation>
    <scope>NUCLEOTIDE SEQUENCE [LARGE SCALE GENOMIC DNA]</scope>
    <source>
        <strain evidence="10 11">IBRC-M10015</strain>
    </source>
</reference>
<keyword evidence="2 8" id="KW-0489">Methyltransferase</keyword>
<keyword evidence="5 8" id="KW-0680">Restriction system</keyword>
<evidence type="ECO:0000256" key="7">
    <source>
        <dbReference type="ARBA" id="ARBA00049120"/>
    </source>
</evidence>
<keyword evidence="11" id="KW-1185">Reference proteome</keyword>
<comment type="similarity">
    <text evidence="1">Belongs to the N(4)/N(6)-methyltransferase family. N(4) subfamily.</text>
</comment>
<dbReference type="GO" id="GO:0032259">
    <property type="term" value="P:methylation"/>
    <property type="evidence" value="ECO:0007669"/>
    <property type="project" value="UniProtKB-KW"/>
</dbReference>
<dbReference type="OrthoDB" id="38200at2157"/>
<dbReference type="Pfam" id="PF01555">
    <property type="entry name" value="N6_N4_Mtase"/>
    <property type="match status" value="1"/>
</dbReference>